<dbReference type="InterPro" id="IPR008949">
    <property type="entry name" value="Isoprenoid_synthase_dom_sf"/>
</dbReference>
<evidence type="ECO:0000256" key="6">
    <source>
        <dbReference type="RuleBase" id="RU004466"/>
    </source>
</evidence>
<dbReference type="AlphaFoldDB" id="A0A419T8U9"/>
<evidence type="ECO:0000256" key="1">
    <source>
        <dbReference type="ARBA" id="ARBA00001946"/>
    </source>
</evidence>
<name>A0A419T8U9_9FIRM</name>
<evidence type="ECO:0000256" key="5">
    <source>
        <dbReference type="ARBA" id="ARBA00022842"/>
    </source>
</evidence>
<dbReference type="GO" id="GO:0046872">
    <property type="term" value="F:metal ion binding"/>
    <property type="evidence" value="ECO:0007669"/>
    <property type="project" value="UniProtKB-KW"/>
</dbReference>
<keyword evidence="8" id="KW-1185">Reference proteome</keyword>
<dbReference type="Gene3D" id="1.10.600.10">
    <property type="entry name" value="Farnesyl Diphosphate Synthase"/>
    <property type="match status" value="1"/>
</dbReference>
<reference evidence="7 8" key="1">
    <citation type="submission" date="2016-08" db="EMBL/GenBank/DDBJ databases">
        <title>Novel Firmicutes and Novel Genomes.</title>
        <authorList>
            <person name="Poppleton D.I."/>
            <person name="Gribaldo S."/>
        </authorList>
    </citation>
    <scope>NUCLEOTIDE SEQUENCE [LARGE SCALE GENOMIC DNA]</scope>
    <source>
        <strain evidence="7 8">CTT3</strain>
    </source>
</reference>
<sequence length="306" mass="35641">MRKELKSESRYLNEVSDFFFIGKGKMLRPILTLLCGEENNKYDLLIASAAFEILHMASLVHDDIIDQSKIRRSNKTINEKYSICEALLLGDFYYIKAIDLFSRINKPIMKYVINTIVKLIEGEMDERDYLFDFSIDESKYLNMIYKKTGSLISACCTVGAIIGDQNDKKVYKYKKYGEYLGIAYQLRDDLYDYSENIQVIGKDIGQDLKNGIITLPIIHLFQGDYLKESEKKTFKNLIKEGMLDEDVLKSLKLKMLETGSFEYTKEKILFYGNSAYSELEELEDCEYIKELKAITKYIIKNNDVYK</sequence>
<proteinExistence type="inferred from homology"/>
<dbReference type="CDD" id="cd00685">
    <property type="entry name" value="Trans_IPPS_HT"/>
    <property type="match status" value="1"/>
</dbReference>
<protein>
    <recommendedName>
        <fullName evidence="9">Polyprenyl synthetase</fullName>
    </recommendedName>
</protein>
<keyword evidence="3 6" id="KW-0808">Transferase</keyword>
<dbReference type="InterPro" id="IPR000092">
    <property type="entry name" value="Polyprenyl_synt"/>
</dbReference>
<gene>
    <name evidence="7" type="ORF">BET03_08230</name>
</gene>
<evidence type="ECO:0000256" key="2">
    <source>
        <dbReference type="ARBA" id="ARBA00006706"/>
    </source>
</evidence>
<dbReference type="Proteomes" id="UP000284177">
    <property type="component" value="Unassembled WGS sequence"/>
</dbReference>
<dbReference type="SFLD" id="SFLDS00005">
    <property type="entry name" value="Isoprenoid_Synthase_Type_I"/>
    <property type="match status" value="1"/>
</dbReference>
<dbReference type="PROSITE" id="PS00444">
    <property type="entry name" value="POLYPRENYL_SYNTHASE_2"/>
    <property type="match status" value="1"/>
</dbReference>
<accession>A0A419T8U9</accession>
<evidence type="ECO:0008006" key="9">
    <source>
        <dbReference type="Google" id="ProtNLM"/>
    </source>
</evidence>
<dbReference type="OrthoDB" id="9805316at2"/>
<evidence type="ECO:0000256" key="3">
    <source>
        <dbReference type="ARBA" id="ARBA00022679"/>
    </source>
</evidence>
<dbReference type="EMBL" id="MCIB01000003">
    <property type="protein sequence ID" value="RKD33905.1"/>
    <property type="molecule type" value="Genomic_DNA"/>
</dbReference>
<dbReference type="GO" id="GO:0004659">
    <property type="term" value="F:prenyltransferase activity"/>
    <property type="evidence" value="ECO:0007669"/>
    <property type="project" value="InterPro"/>
</dbReference>
<organism evidence="7 8">
    <name type="scientific">Thermohalobacter berrensis</name>
    <dbReference type="NCBI Taxonomy" id="99594"/>
    <lineage>
        <taxon>Bacteria</taxon>
        <taxon>Bacillati</taxon>
        <taxon>Bacillota</taxon>
        <taxon>Tissierellia</taxon>
        <taxon>Tissierellales</taxon>
        <taxon>Thermohalobacteraceae</taxon>
        <taxon>Thermohalobacter</taxon>
    </lineage>
</organism>
<dbReference type="PANTHER" id="PTHR12001:SF85">
    <property type="entry name" value="SHORT CHAIN ISOPRENYL DIPHOSPHATE SYNTHASE"/>
    <property type="match status" value="1"/>
</dbReference>
<comment type="similarity">
    <text evidence="2 6">Belongs to the FPP/GGPP synthase family.</text>
</comment>
<dbReference type="InterPro" id="IPR033749">
    <property type="entry name" value="Polyprenyl_synt_CS"/>
</dbReference>
<dbReference type="RefSeq" id="WP_120167372.1">
    <property type="nucleotide sequence ID" value="NZ_MCIB01000003.1"/>
</dbReference>
<dbReference type="GO" id="GO:0008299">
    <property type="term" value="P:isoprenoid biosynthetic process"/>
    <property type="evidence" value="ECO:0007669"/>
    <property type="project" value="InterPro"/>
</dbReference>
<comment type="cofactor">
    <cofactor evidence="1">
        <name>Mg(2+)</name>
        <dbReference type="ChEBI" id="CHEBI:18420"/>
    </cofactor>
</comment>
<dbReference type="SUPFAM" id="SSF48576">
    <property type="entry name" value="Terpenoid synthases"/>
    <property type="match status" value="1"/>
</dbReference>
<comment type="caution">
    <text evidence="7">The sequence shown here is derived from an EMBL/GenBank/DDBJ whole genome shotgun (WGS) entry which is preliminary data.</text>
</comment>
<keyword evidence="5" id="KW-0460">Magnesium</keyword>
<evidence type="ECO:0000313" key="8">
    <source>
        <dbReference type="Proteomes" id="UP000284177"/>
    </source>
</evidence>
<evidence type="ECO:0000256" key="4">
    <source>
        <dbReference type="ARBA" id="ARBA00022723"/>
    </source>
</evidence>
<evidence type="ECO:0000313" key="7">
    <source>
        <dbReference type="EMBL" id="RKD33905.1"/>
    </source>
</evidence>
<dbReference type="Pfam" id="PF00348">
    <property type="entry name" value="polyprenyl_synt"/>
    <property type="match status" value="1"/>
</dbReference>
<keyword evidence="4" id="KW-0479">Metal-binding</keyword>
<dbReference type="PANTHER" id="PTHR12001">
    <property type="entry name" value="GERANYLGERANYL PYROPHOSPHATE SYNTHASE"/>
    <property type="match status" value="1"/>
</dbReference>